<feature type="compositionally biased region" description="Polar residues" evidence="1">
    <location>
        <begin position="1"/>
        <end position="32"/>
    </location>
</feature>
<dbReference type="EMBL" id="WHVB01000002">
    <property type="protein sequence ID" value="KAF8486465.1"/>
    <property type="molecule type" value="Genomic_DNA"/>
</dbReference>
<evidence type="ECO:0000256" key="1">
    <source>
        <dbReference type="SAM" id="MobiDB-lite"/>
    </source>
</evidence>
<dbReference type="AlphaFoldDB" id="A0A9P5TDH9"/>
<organism evidence="2 3">
    <name type="scientific">Russula ochroleuca</name>
    <dbReference type="NCBI Taxonomy" id="152965"/>
    <lineage>
        <taxon>Eukaryota</taxon>
        <taxon>Fungi</taxon>
        <taxon>Dikarya</taxon>
        <taxon>Basidiomycota</taxon>
        <taxon>Agaricomycotina</taxon>
        <taxon>Agaricomycetes</taxon>
        <taxon>Russulales</taxon>
        <taxon>Russulaceae</taxon>
        <taxon>Russula</taxon>
    </lineage>
</organism>
<feature type="region of interest" description="Disordered" evidence="1">
    <location>
        <begin position="1"/>
        <end position="101"/>
    </location>
</feature>
<evidence type="ECO:0000313" key="2">
    <source>
        <dbReference type="EMBL" id="KAF8486465.1"/>
    </source>
</evidence>
<dbReference type="Proteomes" id="UP000759537">
    <property type="component" value="Unassembled WGS sequence"/>
</dbReference>
<feature type="compositionally biased region" description="Polar residues" evidence="1">
    <location>
        <begin position="48"/>
        <end position="67"/>
    </location>
</feature>
<gene>
    <name evidence="2" type="ORF">DFH94DRAFT_713486</name>
</gene>
<dbReference type="OrthoDB" id="3171385at2759"/>
<keyword evidence="3" id="KW-1185">Reference proteome</keyword>
<sequence length="245" mass="27030">MSGHNPYNQPWNTHPPNTNDTSHLLTTAQQYGAPNPPYQPGLPRSTDTRTSTNHGQIHPPQFSSTAPTHPEASHPTGNLNATSHNPIRAHQPPVVSPTLSRPEDLTHSVLEHRTPASEHQQWILGGDNGGQPSIYNTITPQGRRPTNGPPDASPKKCRIPDCTYNAYYDVSEQEQTEYCGQGHELQAISTGLVASCVMCRGRPRRTGERVCSRTCGERERQARQVQGSYYGVPVVRREPRTRPGP</sequence>
<reference evidence="2" key="1">
    <citation type="submission" date="2019-10" db="EMBL/GenBank/DDBJ databases">
        <authorList>
            <consortium name="DOE Joint Genome Institute"/>
            <person name="Kuo A."/>
            <person name="Miyauchi S."/>
            <person name="Kiss E."/>
            <person name="Drula E."/>
            <person name="Kohler A."/>
            <person name="Sanchez-Garcia M."/>
            <person name="Andreopoulos B."/>
            <person name="Barry K.W."/>
            <person name="Bonito G."/>
            <person name="Buee M."/>
            <person name="Carver A."/>
            <person name="Chen C."/>
            <person name="Cichocki N."/>
            <person name="Clum A."/>
            <person name="Culley D."/>
            <person name="Crous P.W."/>
            <person name="Fauchery L."/>
            <person name="Girlanda M."/>
            <person name="Hayes R."/>
            <person name="Keri Z."/>
            <person name="LaButti K."/>
            <person name="Lipzen A."/>
            <person name="Lombard V."/>
            <person name="Magnuson J."/>
            <person name="Maillard F."/>
            <person name="Morin E."/>
            <person name="Murat C."/>
            <person name="Nolan M."/>
            <person name="Ohm R."/>
            <person name="Pangilinan J."/>
            <person name="Pereira M."/>
            <person name="Perotto S."/>
            <person name="Peter M."/>
            <person name="Riley R."/>
            <person name="Sitrit Y."/>
            <person name="Stielow B."/>
            <person name="Szollosi G."/>
            <person name="Zifcakova L."/>
            <person name="Stursova M."/>
            <person name="Spatafora J.W."/>
            <person name="Tedersoo L."/>
            <person name="Vaario L.-M."/>
            <person name="Yamada A."/>
            <person name="Yan M."/>
            <person name="Wang P."/>
            <person name="Xu J."/>
            <person name="Bruns T."/>
            <person name="Baldrian P."/>
            <person name="Vilgalys R."/>
            <person name="Henrissat B."/>
            <person name="Grigoriev I.V."/>
            <person name="Hibbett D."/>
            <person name="Nagy L.G."/>
            <person name="Martin F.M."/>
        </authorList>
    </citation>
    <scope>NUCLEOTIDE SEQUENCE</scope>
    <source>
        <strain evidence="2">Prilba</strain>
    </source>
</reference>
<reference evidence="2" key="2">
    <citation type="journal article" date="2020" name="Nat. Commun.">
        <title>Large-scale genome sequencing of mycorrhizal fungi provides insights into the early evolution of symbiotic traits.</title>
        <authorList>
            <person name="Miyauchi S."/>
            <person name="Kiss E."/>
            <person name="Kuo A."/>
            <person name="Drula E."/>
            <person name="Kohler A."/>
            <person name="Sanchez-Garcia M."/>
            <person name="Morin E."/>
            <person name="Andreopoulos B."/>
            <person name="Barry K.W."/>
            <person name="Bonito G."/>
            <person name="Buee M."/>
            <person name="Carver A."/>
            <person name="Chen C."/>
            <person name="Cichocki N."/>
            <person name="Clum A."/>
            <person name="Culley D."/>
            <person name="Crous P.W."/>
            <person name="Fauchery L."/>
            <person name="Girlanda M."/>
            <person name="Hayes R.D."/>
            <person name="Keri Z."/>
            <person name="LaButti K."/>
            <person name="Lipzen A."/>
            <person name="Lombard V."/>
            <person name="Magnuson J."/>
            <person name="Maillard F."/>
            <person name="Murat C."/>
            <person name="Nolan M."/>
            <person name="Ohm R.A."/>
            <person name="Pangilinan J."/>
            <person name="Pereira M.F."/>
            <person name="Perotto S."/>
            <person name="Peter M."/>
            <person name="Pfister S."/>
            <person name="Riley R."/>
            <person name="Sitrit Y."/>
            <person name="Stielow J.B."/>
            <person name="Szollosi G."/>
            <person name="Zifcakova L."/>
            <person name="Stursova M."/>
            <person name="Spatafora J.W."/>
            <person name="Tedersoo L."/>
            <person name="Vaario L.M."/>
            <person name="Yamada A."/>
            <person name="Yan M."/>
            <person name="Wang P."/>
            <person name="Xu J."/>
            <person name="Bruns T."/>
            <person name="Baldrian P."/>
            <person name="Vilgalys R."/>
            <person name="Dunand C."/>
            <person name="Henrissat B."/>
            <person name="Grigoriev I.V."/>
            <person name="Hibbett D."/>
            <person name="Nagy L.G."/>
            <person name="Martin F.M."/>
        </authorList>
    </citation>
    <scope>NUCLEOTIDE SEQUENCE</scope>
    <source>
        <strain evidence="2">Prilba</strain>
    </source>
</reference>
<evidence type="ECO:0000313" key="3">
    <source>
        <dbReference type="Proteomes" id="UP000759537"/>
    </source>
</evidence>
<proteinExistence type="predicted"/>
<comment type="caution">
    <text evidence="2">The sequence shown here is derived from an EMBL/GenBank/DDBJ whole genome shotgun (WGS) entry which is preliminary data.</text>
</comment>
<feature type="compositionally biased region" description="Polar residues" evidence="1">
    <location>
        <begin position="75"/>
        <end position="85"/>
    </location>
</feature>
<protein>
    <submittedName>
        <fullName evidence="2">Uncharacterized protein</fullName>
    </submittedName>
</protein>
<accession>A0A9P5TDH9</accession>
<name>A0A9P5TDH9_9AGAM</name>